<dbReference type="Gene3D" id="3.40.50.1820">
    <property type="entry name" value="alpha/beta hydrolase"/>
    <property type="match status" value="1"/>
</dbReference>
<dbReference type="PANTHER" id="PTHR42776">
    <property type="entry name" value="SERINE PEPTIDASE S9 FAMILY MEMBER"/>
    <property type="match status" value="1"/>
</dbReference>
<dbReference type="Pfam" id="PF07676">
    <property type="entry name" value="PD40"/>
    <property type="match status" value="2"/>
</dbReference>
<evidence type="ECO:0000256" key="2">
    <source>
        <dbReference type="ARBA" id="ARBA00022825"/>
    </source>
</evidence>
<dbReference type="GO" id="GO:0006508">
    <property type="term" value="P:proteolysis"/>
    <property type="evidence" value="ECO:0007669"/>
    <property type="project" value="InterPro"/>
</dbReference>
<dbReference type="InterPro" id="IPR029058">
    <property type="entry name" value="AB_hydrolase_fold"/>
</dbReference>
<evidence type="ECO:0000256" key="1">
    <source>
        <dbReference type="ARBA" id="ARBA00022801"/>
    </source>
</evidence>
<dbReference type="EMBL" id="CP159218">
    <property type="protein sequence ID" value="XCG65575.1"/>
    <property type="molecule type" value="Genomic_DNA"/>
</dbReference>
<gene>
    <name evidence="4" type="ORF">ABLG96_10010</name>
</gene>
<name>A0AAU8DVS5_9ACTN</name>
<dbReference type="SUPFAM" id="SSF53474">
    <property type="entry name" value="alpha/beta-Hydrolases"/>
    <property type="match status" value="1"/>
</dbReference>
<proteinExistence type="predicted"/>
<dbReference type="InterPro" id="IPR001375">
    <property type="entry name" value="Peptidase_S9_cat"/>
</dbReference>
<dbReference type="SUPFAM" id="SSF82171">
    <property type="entry name" value="DPP6 N-terminal domain-like"/>
    <property type="match status" value="1"/>
</dbReference>
<dbReference type="InterPro" id="IPR011659">
    <property type="entry name" value="WD40"/>
</dbReference>
<dbReference type="GO" id="GO:0004252">
    <property type="term" value="F:serine-type endopeptidase activity"/>
    <property type="evidence" value="ECO:0007669"/>
    <property type="project" value="TreeGrafter"/>
</dbReference>
<dbReference type="PANTHER" id="PTHR42776:SF27">
    <property type="entry name" value="DIPEPTIDYL PEPTIDASE FAMILY MEMBER 6"/>
    <property type="match status" value="1"/>
</dbReference>
<keyword evidence="2" id="KW-0720">Serine protease</keyword>
<protein>
    <submittedName>
        <fullName evidence="4">S9 family peptidase</fullName>
        <ecNumber evidence="4">3.4.-.-</ecNumber>
    </submittedName>
</protein>
<keyword evidence="2" id="KW-0645">Protease</keyword>
<sequence>MKPTDIVHLKNPGRPVPLPDGRVLLSLSRPDLDENRNVSSLVIVENDGTVRPFTTGTRDSGPVLSPDGGSVVFVRAGEKSAAQLFSIPVDGGEARQLTDHQGGAGSPVFSPDGSLLAYRVRVVEPGRYGSDDKIGADAEAPRRISTLTYRRDGAGFLLDQAEQLFALRVPGPGAPADALPQVRRLTDEALGAGVPAFTPDGTQLVYERQTAIDALSSELVVLPIPETPTGFLAAKKTDDAAKKDRAKAADGADDDFPAPDRVLAPELGGAFEPLVVGDTVYFLGVQFTGVDGVGRTGGVFAVPLAGGDPVRLTDVSTVGVGGLPLVLAGDRLLVVVENRGSDELRSVSMDARDVPLDELPVVVPSPGSVTGVQVQGEQVHVTRRGTDTHGELFRAQLDGSDLVCRTQFGADLQGSGLIQPVEFTGNPSGGYPVHGWAFLPAAEGPHPVVLVVHGGPYSAYGPAVFDEAQVYAAAGYAVLLGNPRGSASYGLDHGRAVVKAMGTVDVDDVIGLLDTALAHPEFGGALDPARVGVMGGSYGGFMTSWLASHHGDRFVAGISERAVNAWDSFVGSSDIGYFFSESYVAADRETQWATSPLAHADDISIPLLIIHSEQDWRCPIEQGQRLYAALKLRGAEAEMLIFPGEGHELSRSGRPQHRVQRFEAILQWWQQYLPIG</sequence>
<dbReference type="Pfam" id="PF00326">
    <property type="entry name" value="Peptidase_S9"/>
    <property type="match status" value="1"/>
</dbReference>
<accession>A0AAU8DVS5</accession>
<dbReference type="RefSeq" id="WP_353651180.1">
    <property type="nucleotide sequence ID" value="NZ_CP159218.1"/>
</dbReference>
<dbReference type="EC" id="3.4.-.-" evidence="4"/>
<dbReference type="Gene3D" id="2.120.10.30">
    <property type="entry name" value="TolB, C-terminal domain"/>
    <property type="match status" value="1"/>
</dbReference>
<dbReference type="InterPro" id="IPR011042">
    <property type="entry name" value="6-blade_b-propeller_TolB-like"/>
</dbReference>
<organism evidence="4">
    <name type="scientific">Nakamurella sp. A5-74</name>
    <dbReference type="NCBI Taxonomy" id="3158264"/>
    <lineage>
        <taxon>Bacteria</taxon>
        <taxon>Bacillati</taxon>
        <taxon>Actinomycetota</taxon>
        <taxon>Actinomycetes</taxon>
        <taxon>Nakamurellales</taxon>
        <taxon>Nakamurellaceae</taxon>
        <taxon>Nakamurella</taxon>
    </lineage>
</organism>
<reference evidence="4" key="1">
    <citation type="submission" date="2024-05" db="EMBL/GenBank/DDBJ databases">
        <authorList>
            <person name="Cai S.Y."/>
            <person name="Jin L.M."/>
            <person name="Li H.R."/>
        </authorList>
    </citation>
    <scope>NUCLEOTIDE SEQUENCE</scope>
    <source>
        <strain evidence="4">A5-74</strain>
    </source>
</reference>
<evidence type="ECO:0000313" key="4">
    <source>
        <dbReference type="EMBL" id="XCG65575.1"/>
    </source>
</evidence>
<feature type="domain" description="Peptidase S9 prolyl oligopeptidase catalytic" evidence="3">
    <location>
        <begin position="466"/>
        <end position="673"/>
    </location>
</feature>
<dbReference type="AlphaFoldDB" id="A0AAU8DVS5"/>
<evidence type="ECO:0000259" key="3">
    <source>
        <dbReference type="Pfam" id="PF00326"/>
    </source>
</evidence>
<keyword evidence="1 4" id="KW-0378">Hydrolase</keyword>